<evidence type="ECO:0000256" key="1">
    <source>
        <dbReference type="SAM" id="MobiDB-lite"/>
    </source>
</evidence>
<name>A0A1U8ACD7_NELNU</name>
<feature type="region of interest" description="Disordered" evidence="1">
    <location>
        <begin position="100"/>
        <end position="157"/>
    </location>
</feature>
<dbReference type="OMA" id="FILQFYQ"/>
<reference evidence="3" key="1">
    <citation type="submission" date="2025-08" db="UniProtKB">
        <authorList>
            <consortium name="RefSeq"/>
        </authorList>
    </citation>
    <scope>IDENTIFICATION</scope>
</reference>
<organism evidence="2 3">
    <name type="scientific">Nelumbo nucifera</name>
    <name type="common">Sacred lotus</name>
    <dbReference type="NCBI Taxonomy" id="4432"/>
    <lineage>
        <taxon>Eukaryota</taxon>
        <taxon>Viridiplantae</taxon>
        <taxon>Streptophyta</taxon>
        <taxon>Embryophyta</taxon>
        <taxon>Tracheophyta</taxon>
        <taxon>Spermatophyta</taxon>
        <taxon>Magnoliopsida</taxon>
        <taxon>Proteales</taxon>
        <taxon>Nelumbonaceae</taxon>
        <taxon>Nelumbo</taxon>
    </lineage>
</organism>
<dbReference type="AlphaFoldDB" id="A0A1U8ACD7"/>
<sequence>MEKEDTFDNNNEQEPVSPSLKQKKMKKKKNGPLNLIKIALFMLRHRSAGKSNSVHVGVATKSLWKRLLGAMRLLQLHHQSPLPPITIENNPTTVEAFQDVHPQPSSLPLPPKSTTLTPSSSTDSMSRYASAQNLQELDRSEQDEDGDDDNGDEMIDAKAEEFIARFYEQMRLQHLNSINS</sequence>
<gene>
    <name evidence="3" type="primary">LOC104598838</name>
</gene>
<protein>
    <submittedName>
        <fullName evidence="3">Uncharacterized protein LOC104598838</fullName>
    </submittedName>
</protein>
<dbReference type="STRING" id="4432.A0A1U8ACD7"/>
<dbReference type="KEGG" id="nnu:104598838"/>
<evidence type="ECO:0000313" key="2">
    <source>
        <dbReference type="Proteomes" id="UP000189703"/>
    </source>
</evidence>
<accession>A0A1U8ACD7</accession>
<dbReference type="eggNOG" id="ENOG502S91E">
    <property type="taxonomic scope" value="Eukaryota"/>
</dbReference>
<feature type="compositionally biased region" description="Acidic residues" evidence="1">
    <location>
        <begin position="141"/>
        <end position="154"/>
    </location>
</feature>
<dbReference type="InterPro" id="IPR008480">
    <property type="entry name" value="DUF761_pln"/>
</dbReference>
<dbReference type="Proteomes" id="UP000189703">
    <property type="component" value="Unplaced"/>
</dbReference>
<dbReference type="RefSeq" id="XP_010259379.1">
    <property type="nucleotide sequence ID" value="XM_010261077.2"/>
</dbReference>
<proteinExistence type="predicted"/>
<evidence type="ECO:0000313" key="3">
    <source>
        <dbReference type="RefSeq" id="XP_010259379.1"/>
    </source>
</evidence>
<keyword evidence="2" id="KW-1185">Reference proteome</keyword>
<dbReference type="OrthoDB" id="1926607at2759"/>
<feature type="compositionally biased region" description="Polar residues" evidence="1">
    <location>
        <begin position="8"/>
        <end position="20"/>
    </location>
</feature>
<feature type="compositionally biased region" description="Polar residues" evidence="1">
    <location>
        <begin position="123"/>
        <end position="135"/>
    </location>
</feature>
<dbReference type="PANTHER" id="PTHR36378">
    <property type="entry name" value="COTTON FIBER PROTEIN"/>
    <property type="match status" value="1"/>
</dbReference>
<feature type="compositionally biased region" description="Low complexity" evidence="1">
    <location>
        <begin position="112"/>
        <end position="122"/>
    </location>
</feature>
<dbReference type="PANTHER" id="PTHR36378:SF1">
    <property type="entry name" value="COTTON FIBER PROTEIN"/>
    <property type="match status" value="1"/>
</dbReference>
<dbReference type="Pfam" id="PF05553">
    <property type="entry name" value="DUF761"/>
    <property type="match status" value="1"/>
</dbReference>
<feature type="region of interest" description="Disordered" evidence="1">
    <location>
        <begin position="1"/>
        <end position="29"/>
    </location>
</feature>
<dbReference type="GeneID" id="104598838"/>